<feature type="region of interest" description="Disordered" evidence="1">
    <location>
        <begin position="443"/>
        <end position="498"/>
    </location>
</feature>
<dbReference type="Gene3D" id="3.10.260.10">
    <property type="entry name" value="Transcription regulator HTH, APSES-type DNA-binding domain"/>
    <property type="match status" value="1"/>
</dbReference>
<feature type="compositionally biased region" description="Basic residues" evidence="1">
    <location>
        <begin position="258"/>
        <end position="272"/>
    </location>
</feature>
<evidence type="ECO:0000313" key="4">
    <source>
        <dbReference type="Proteomes" id="UP001149165"/>
    </source>
</evidence>
<protein>
    <recommendedName>
        <fullName evidence="2">HTH APSES-type domain-containing protein</fullName>
    </recommendedName>
</protein>
<dbReference type="Proteomes" id="UP001149165">
    <property type="component" value="Unassembled WGS sequence"/>
</dbReference>
<accession>A0A9W9ESX4</accession>
<feature type="region of interest" description="Disordered" evidence="1">
    <location>
        <begin position="255"/>
        <end position="281"/>
    </location>
</feature>
<dbReference type="PROSITE" id="PS51299">
    <property type="entry name" value="HTH_APSES"/>
    <property type="match status" value="1"/>
</dbReference>
<reference evidence="3" key="1">
    <citation type="submission" date="2022-11" db="EMBL/GenBank/DDBJ databases">
        <authorList>
            <person name="Petersen C."/>
        </authorList>
    </citation>
    <scope>NUCLEOTIDE SEQUENCE</scope>
    <source>
        <strain evidence="3">IBT 30069</strain>
    </source>
</reference>
<feature type="compositionally biased region" description="Polar residues" evidence="1">
    <location>
        <begin position="320"/>
        <end position="337"/>
    </location>
</feature>
<feature type="domain" description="HTH APSES-type" evidence="2">
    <location>
        <begin position="98"/>
        <end position="216"/>
    </location>
</feature>
<dbReference type="GO" id="GO:0003677">
    <property type="term" value="F:DNA binding"/>
    <property type="evidence" value="ECO:0007669"/>
    <property type="project" value="InterPro"/>
</dbReference>
<dbReference type="AlphaFoldDB" id="A0A9W9ESX4"/>
<feature type="compositionally biased region" description="Basic residues" evidence="1">
    <location>
        <begin position="564"/>
        <end position="573"/>
    </location>
</feature>
<reference evidence="3" key="2">
    <citation type="journal article" date="2023" name="IMA Fungus">
        <title>Comparative genomic study of the Penicillium genus elucidates a diverse pangenome and 15 lateral gene transfer events.</title>
        <authorList>
            <person name="Petersen C."/>
            <person name="Sorensen T."/>
            <person name="Nielsen M.R."/>
            <person name="Sondergaard T.E."/>
            <person name="Sorensen J.L."/>
            <person name="Fitzpatrick D.A."/>
            <person name="Frisvad J.C."/>
            <person name="Nielsen K.L."/>
        </authorList>
    </citation>
    <scope>NUCLEOTIDE SEQUENCE</scope>
    <source>
        <strain evidence="3">IBT 30069</strain>
    </source>
</reference>
<dbReference type="InterPro" id="IPR051642">
    <property type="entry name" value="SWI6-like"/>
</dbReference>
<evidence type="ECO:0000256" key="1">
    <source>
        <dbReference type="SAM" id="MobiDB-lite"/>
    </source>
</evidence>
<feature type="region of interest" description="Disordered" evidence="1">
    <location>
        <begin position="317"/>
        <end position="337"/>
    </location>
</feature>
<evidence type="ECO:0000313" key="3">
    <source>
        <dbReference type="EMBL" id="KAJ5087289.1"/>
    </source>
</evidence>
<dbReference type="SUPFAM" id="SSF54616">
    <property type="entry name" value="DNA-binding domain of Mlu1-box binding protein MBP1"/>
    <property type="match status" value="1"/>
</dbReference>
<dbReference type="PANTHER" id="PTHR43828:SF5">
    <property type="entry name" value="TRANSCRIPTIONAL REPRESSOR XBP1"/>
    <property type="match status" value="1"/>
</dbReference>
<feature type="region of interest" description="Disordered" evidence="1">
    <location>
        <begin position="1"/>
        <end position="58"/>
    </location>
</feature>
<gene>
    <name evidence="3" type="ORF">N7456_010905</name>
</gene>
<organism evidence="3 4">
    <name type="scientific">Penicillium angulare</name>
    <dbReference type="NCBI Taxonomy" id="116970"/>
    <lineage>
        <taxon>Eukaryota</taxon>
        <taxon>Fungi</taxon>
        <taxon>Dikarya</taxon>
        <taxon>Ascomycota</taxon>
        <taxon>Pezizomycotina</taxon>
        <taxon>Eurotiomycetes</taxon>
        <taxon>Eurotiomycetidae</taxon>
        <taxon>Eurotiales</taxon>
        <taxon>Aspergillaceae</taxon>
        <taxon>Penicillium</taxon>
    </lineage>
</organism>
<name>A0A9W9ESX4_9EURO</name>
<dbReference type="GO" id="GO:0033309">
    <property type="term" value="C:SBF transcription complex"/>
    <property type="evidence" value="ECO:0007669"/>
    <property type="project" value="TreeGrafter"/>
</dbReference>
<feature type="compositionally biased region" description="Acidic residues" evidence="1">
    <location>
        <begin position="455"/>
        <end position="471"/>
    </location>
</feature>
<proteinExistence type="predicted"/>
<sequence length="573" mass="64505">MSSIKDLLNPMPEPEEPKFEPEPERERHRQRPPAREKRVRMPKDAALFRPGEPRGEVRYPPIETSDESLLEKHRKFKLHPMGRIGEFPRHIPYQSDKKSFQEKTGRDSFNVFQYTFQIPGEETVWTVMWDYNIGLVRTTHLFKCNGHSKTAPGKVLNANTGLREICHSITGGSLAAQGYWMPYEAAKAVAATFCWKVRHVLTPLFGTEFPDMCVKPRNGSNSNSSLGQIIIDPDVVQRATNTAYLYRNLEIQKEKGHSRSLSHTHSHSHSHSHSPESTGRLLTMDSENENESIASNSAPHRRIYSKIARRSYADSICSARGSSSEPPSYCNSPQSPTVNSFTPVNLPRTSNPMQLQIVPSPEEFVETCKLAREAQAQAQAQLHSHDRVRDTTPFLGTLLHRDIASEESEIDSSSSLFRDVILSPSTTSIDVPMNMEDVNENKHRHVVRSSSGSDDSLESDDSAELADDDTDKDYSSVGPKDLTRSTQKRGSAQGRVKKYPARVLQNFANADRERARMGHFTHEVTAAHALLRLHMNEASADEEPLNESVYSPPLGLMNSNSTARYRKRRHASL</sequence>
<dbReference type="GO" id="GO:0000981">
    <property type="term" value="F:DNA-binding transcription factor activity, RNA polymerase II-specific"/>
    <property type="evidence" value="ECO:0007669"/>
    <property type="project" value="UniProtKB-ARBA"/>
</dbReference>
<dbReference type="PANTHER" id="PTHR43828">
    <property type="entry name" value="ASPARAGINASE"/>
    <property type="match status" value="1"/>
</dbReference>
<dbReference type="GO" id="GO:0030907">
    <property type="term" value="C:MBF transcription complex"/>
    <property type="evidence" value="ECO:0007669"/>
    <property type="project" value="TreeGrafter"/>
</dbReference>
<dbReference type="OrthoDB" id="5562739at2759"/>
<comment type="caution">
    <text evidence="3">The sequence shown here is derived from an EMBL/GenBank/DDBJ whole genome shotgun (WGS) entry which is preliminary data.</text>
</comment>
<dbReference type="EMBL" id="JAPQKH010000007">
    <property type="protein sequence ID" value="KAJ5087289.1"/>
    <property type="molecule type" value="Genomic_DNA"/>
</dbReference>
<feature type="region of interest" description="Disordered" evidence="1">
    <location>
        <begin position="543"/>
        <end position="573"/>
    </location>
</feature>
<dbReference type="InterPro" id="IPR036887">
    <property type="entry name" value="HTH_APSES_sf"/>
</dbReference>
<dbReference type="InterPro" id="IPR003163">
    <property type="entry name" value="Tscrpt_reg_HTH_APSES-type"/>
</dbReference>
<keyword evidence="4" id="KW-1185">Reference proteome</keyword>
<evidence type="ECO:0000259" key="2">
    <source>
        <dbReference type="PROSITE" id="PS51299"/>
    </source>
</evidence>
<feature type="compositionally biased region" description="Basic and acidic residues" evidence="1">
    <location>
        <begin position="15"/>
        <end position="43"/>
    </location>
</feature>